<proteinExistence type="predicted"/>
<comment type="caution">
    <text evidence="2">The sequence shown here is derived from an EMBL/GenBank/DDBJ whole genome shotgun (WGS) entry which is preliminary data.</text>
</comment>
<accession>A0A2G4EX62</accession>
<feature type="non-terminal residue" evidence="2">
    <location>
        <position position="1"/>
    </location>
</feature>
<evidence type="ECO:0000256" key="1">
    <source>
        <dbReference type="SAM" id="MobiDB-lite"/>
    </source>
</evidence>
<dbReference type="Proteomes" id="UP000226442">
    <property type="component" value="Unassembled WGS sequence"/>
</dbReference>
<reference evidence="2" key="1">
    <citation type="submission" date="2017-10" db="EMBL/GenBank/DDBJ databases">
        <title>Draft genome sequence of the planktic cyanobacteria Tychonema bourrellyi isolated from alpine lentic freshwater.</title>
        <authorList>
            <person name="Tett A."/>
            <person name="Armanini F."/>
            <person name="Asnicar F."/>
            <person name="Boscaini A."/>
            <person name="Pasolli E."/>
            <person name="Zolfo M."/>
            <person name="Donati C."/>
            <person name="Salmaso N."/>
            <person name="Segata N."/>
        </authorList>
    </citation>
    <scope>NUCLEOTIDE SEQUENCE</scope>
    <source>
        <strain evidence="2">FEM_GT703</strain>
    </source>
</reference>
<protein>
    <submittedName>
        <fullName evidence="2">Uncharacterized protein</fullName>
    </submittedName>
</protein>
<evidence type="ECO:0000313" key="3">
    <source>
        <dbReference type="Proteomes" id="UP000226442"/>
    </source>
</evidence>
<keyword evidence="3" id="KW-1185">Reference proteome</keyword>
<dbReference type="AlphaFoldDB" id="A0A2G4EX62"/>
<dbReference type="EMBL" id="NXIB02000121">
    <property type="protein sequence ID" value="PHX54135.1"/>
    <property type="molecule type" value="Genomic_DNA"/>
</dbReference>
<gene>
    <name evidence="2" type="ORF">CP500_017705</name>
</gene>
<organism evidence="2 3">
    <name type="scientific">Tychonema bourrellyi FEM_GT703</name>
    <dbReference type="NCBI Taxonomy" id="2040638"/>
    <lineage>
        <taxon>Bacteria</taxon>
        <taxon>Bacillati</taxon>
        <taxon>Cyanobacteriota</taxon>
        <taxon>Cyanophyceae</taxon>
        <taxon>Oscillatoriophycideae</taxon>
        <taxon>Oscillatoriales</taxon>
        <taxon>Microcoleaceae</taxon>
        <taxon>Tychonema</taxon>
    </lineage>
</organism>
<evidence type="ECO:0000313" key="2">
    <source>
        <dbReference type="EMBL" id="PHX54135.1"/>
    </source>
</evidence>
<feature type="region of interest" description="Disordered" evidence="1">
    <location>
        <begin position="16"/>
        <end position="36"/>
    </location>
</feature>
<sequence>SLLPPHSVYVPVGGAECGLQRQPEPQVRESPAAPASPRGTINAIILTLILKRLDTTPQETTDAWVK</sequence>
<name>A0A2G4EX62_9CYAN</name>